<reference evidence="2" key="1">
    <citation type="submission" date="2021-01" db="EMBL/GenBank/DDBJ databases">
        <authorList>
            <person name="Li R."/>
            <person name="Bekaert M."/>
        </authorList>
    </citation>
    <scope>NUCLEOTIDE SEQUENCE</scope>
    <source>
        <strain evidence="2">Farmed</strain>
    </source>
</reference>
<protein>
    <submittedName>
        <fullName evidence="2">Uncharacterized protein</fullName>
    </submittedName>
</protein>
<dbReference type="Proteomes" id="UP000597762">
    <property type="component" value="Unassembled WGS sequence"/>
</dbReference>
<dbReference type="AlphaFoldDB" id="A0A812CCV4"/>
<sequence length="297" mass="33642">MFDDFLLLLTSFQVPSVFYVPSSDWLVLLLLNKLAEETLAISISLTPKQIRDLAAQINATVKGLTDIEKILNETNDDLNRARRLKERADKASLEAGDVLDTADHVQKALEGAKMSQDKAAMAIDQVQEDIKNAKEDLQMIENIMSTSAANATKSLKIIKVLKDRLNSLEQKRYISQDKLSTAMKLTDQAMKTAIEAEKIAQDLEAKYNSTSGTLRNKYNATAASKERAILLKKRANELAVNTTKWNRELKRVVENFKKHSTEVDRLTLDIEGLQEKMKIYLDYIKRKAKYYAECLPQ</sequence>
<feature type="coiled-coil region" evidence="1">
    <location>
        <begin position="64"/>
        <end position="91"/>
    </location>
</feature>
<name>A0A812CCV4_ACAPH</name>
<proteinExistence type="predicted"/>
<keyword evidence="3" id="KW-1185">Reference proteome</keyword>
<evidence type="ECO:0000313" key="3">
    <source>
        <dbReference type="Proteomes" id="UP000597762"/>
    </source>
</evidence>
<comment type="caution">
    <text evidence="2">The sequence shown here is derived from an EMBL/GenBank/DDBJ whole genome shotgun (WGS) entry which is preliminary data.</text>
</comment>
<evidence type="ECO:0000313" key="2">
    <source>
        <dbReference type="EMBL" id="CAE1260968.1"/>
    </source>
</evidence>
<organism evidence="2 3">
    <name type="scientific">Acanthosepion pharaonis</name>
    <name type="common">Pharaoh cuttlefish</name>
    <name type="synonym">Sepia pharaonis</name>
    <dbReference type="NCBI Taxonomy" id="158019"/>
    <lineage>
        <taxon>Eukaryota</taxon>
        <taxon>Metazoa</taxon>
        <taxon>Spiralia</taxon>
        <taxon>Lophotrochozoa</taxon>
        <taxon>Mollusca</taxon>
        <taxon>Cephalopoda</taxon>
        <taxon>Coleoidea</taxon>
        <taxon>Decapodiformes</taxon>
        <taxon>Sepiida</taxon>
        <taxon>Sepiina</taxon>
        <taxon>Sepiidae</taxon>
        <taxon>Acanthosepion</taxon>
    </lineage>
</organism>
<dbReference type="SUPFAM" id="SSF57997">
    <property type="entry name" value="Tropomyosin"/>
    <property type="match status" value="1"/>
</dbReference>
<evidence type="ECO:0000256" key="1">
    <source>
        <dbReference type="SAM" id="Coils"/>
    </source>
</evidence>
<feature type="coiled-coil region" evidence="1">
    <location>
        <begin position="116"/>
        <end position="143"/>
    </location>
</feature>
<dbReference type="EMBL" id="CAHIKZ030001355">
    <property type="protein sequence ID" value="CAE1260968.1"/>
    <property type="molecule type" value="Genomic_DNA"/>
</dbReference>
<gene>
    <name evidence="2" type="ORF">SPHA_32474</name>
</gene>
<dbReference type="OrthoDB" id="5985440at2759"/>
<accession>A0A812CCV4</accession>
<keyword evidence="1" id="KW-0175">Coiled coil</keyword>